<dbReference type="Pfam" id="PF00085">
    <property type="entry name" value="Thioredoxin"/>
    <property type="match status" value="1"/>
</dbReference>
<feature type="non-terminal residue" evidence="2">
    <location>
        <position position="1"/>
    </location>
</feature>
<reference evidence="2 3" key="1">
    <citation type="journal article" date="2018" name="Nat. Biotechnol.">
        <title>A standardized bacterial taxonomy based on genome phylogeny substantially revises the tree of life.</title>
        <authorList>
            <person name="Parks D.H."/>
            <person name="Chuvochina M."/>
            <person name="Waite D.W."/>
            <person name="Rinke C."/>
            <person name="Skarshewski A."/>
            <person name="Chaumeil P.A."/>
            <person name="Hugenholtz P."/>
        </authorList>
    </citation>
    <scope>NUCLEOTIDE SEQUENCE [LARGE SCALE GENOMIC DNA]</scope>
    <source>
        <strain evidence="2">UBA8733</strain>
    </source>
</reference>
<evidence type="ECO:0000259" key="1">
    <source>
        <dbReference type="Pfam" id="PF00085"/>
    </source>
</evidence>
<dbReference type="InterPro" id="IPR013766">
    <property type="entry name" value="Thioredoxin_domain"/>
</dbReference>
<gene>
    <name evidence="2" type="ORF">DCG58_17605</name>
</gene>
<dbReference type="InterPro" id="IPR036249">
    <property type="entry name" value="Thioredoxin-like_sf"/>
</dbReference>
<evidence type="ECO:0000313" key="2">
    <source>
        <dbReference type="EMBL" id="HAE28979.1"/>
    </source>
</evidence>
<dbReference type="SUPFAM" id="SSF52833">
    <property type="entry name" value="Thioredoxin-like"/>
    <property type="match status" value="1"/>
</dbReference>
<sequence>MTGSKYGVRGMPTLMIFKDGKVAATHLGAMSKQAIADWIKQSA</sequence>
<name>A0A3B9H2Q7_9PROT</name>
<dbReference type="EMBL" id="DMAN01000397">
    <property type="protein sequence ID" value="HAE28979.1"/>
    <property type="molecule type" value="Genomic_DNA"/>
</dbReference>
<comment type="caution">
    <text evidence="2">The sequence shown here is derived from an EMBL/GenBank/DDBJ whole genome shotgun (WGS) entry which is preliminary data.</text>
</comment>
<protein>
    <submittedName>
        <fullName evidence="2">Thiol reductase thioredoxin</fullName>
    </submittedName>
</protein>
<proteinExistence type="predicted"/>
<organism evidence="2 3">
    <name type="scientific">Hyphomonas adhaerens</name>
    <dbReference type="NCBI Taxonomy" id="81029"/>
    <lineage>
        <taxon>Bacteria</taxon>
        <taxon>Pseudomonadati</taxon>
        <taxon>Pseudomonadota</taxon>
        <taxon>Alphaproteobacteria</taxon>
        <taxon>Hyphomonadales</taxon>
        <taxon>Hyphomonadaceae</taxon>
        <taxon>Hyphomonas</taxon>
    </lineage>
</organism>
<dbReference type="CDD" id="cd02947">
    <property type="entry name" value="TRX_family"/>
    <property type="match status" value="1"/>
</dbReference>
<dbReference type="Proteomes" id="UP000259610">
    <property type="component" value="Unassembled WGS sequence"/>
</dbReference>
<evidence type="ECO:0000313" key="3">
    <source>
        <dbReference type="Proteomes" id="UP000259610"/>
    </source>
</evidence>
<feature type="domain" description="Thioredoxin" evidence="1">
    <location>
        <begin position="2"/>
        <end position="41"/>
    </location>
</feature>
<dbReference type="Gene3D" id="3.40.30.10">
    <property type="entry name" value="Glutaredoxin"/>
    <property type="match status" value="1"/>
</dbReference>
<accession>A0A3B9H2Q7</accession>
<dbReference type="AlphaFoldDB" id="A0A3B9H2Q7"/>